<dbReference type="PANTHER" id="PTHR37829:SF3">
    <property type="entry name" value="PROTEIN JAYE-RELATED"/>
    <property type="match status" value="1"/>
</dbReference>
<comment type="similarity">
    <text evidence="1">Belongs to the Mu gp47/PBSX XkdT family.</text>
</comment>
<proteinExistence type="inferred from homology"/>
<dbReference type="InterPro" id="IPR006949">
    <property type="entry name" value="Barrel_Baseplate_J-like"/>
</dbReference>
<dbReference type="EMBL" id="CP003221">
    <property type="protein sequence ID" value="EGJ51837.1"/>
    <property type="molecule type" value="Genomic_DNA"/>
</dbReference>
<accession>F3YY61</accession>
<dbReference type="Pfam" id="PF04865">
    <property type="entry name" value="Baseplate_J"/>
    <property type="match status" value="1"/>
</dbReference>
<dbReference type="InterPro" id="IPR058530">
    <property type="entry name" value="Baseplate_J-like_C"/>
</dbReference>
<dbReference type="InterPro" id="IPR014507">
    <property type="entry name" value="Baseplate_assembly_J_pred"/>
</dbReference>
<dbReference type="HOGENOM" id="CLU_046415_1_1_7"/>
<dbReference type="InterPro" id="IPR052399">
    <property type="entry name" value="Phage_Baseplate_Assmbl_Protein"/>
</dbReference>
<reference evidence="5 6" key="1">
    <citation type="journal article" date="2011" name="J. Bacteriol.">
        <title>Genome sequence of the mercury-methylating and pleomorphic Desulfovibrio africanus Strain Walvis Bay.</title>
        <authorList>
            <person name="Brown S.D."/>
            <person name="Wall J.D."/>
            <person name="Kucken A.M."/>
            <person name="Gilmour C.C."/>
            <person name="Podar M."/>
            <person name="Brandt C.C."/>
            <person name="Teshima H."/>
            <person name="Detter J.C."/>
            <person name="Han C.S."/>
            <person name="Land M.L."/>
            <person name="Lucas S."/>
            <person name="Han J."/>
            <person name="Pennacchio L."/>
            <person name="Nolan M."/>
            <person name="Pitluck S."/>
            <person name="Woyke T."/>
            <person name="Goodwin L."/>
            <person name="Palumbo A.V."/>
            <person name="Elias D.A."/>
        </authorList>
    </citation>
    <scope>NUCLEOTIDE SEQUENCE [LARGE SCALE GENOMIC DNA]</scope>
    <source>
        <strain evidence="5 6">Walvis Bay</strain>
    </source>
</reference>
<dbReference type="STRING" id="690850.Desaf_3557"/>
<evidence type="ECO:0000313" key="6">
    <source>
        <dbReference type="Proteomes" id="UP000007844"/>
    </source>
</evidence>
<dbReference type="Pfam" id="PF26078">
    <property type="entry name" value="Baseplate_J_M"/>
    <property type="match status" value="1"/>
</dbReference>
<feature type="domain" description="Baseplate protein J-like barrel" evidence="2">
    <location>
        <begin position="96"/>
        <end position="183"/>
    </location>
</feature>
<dbReference type="RefSeq" id="WP_014261451.1">
    <property type="nucleotide sequence ID" value="NC_016629.1"/>
</dbReference>
<feature type="domain" description="Baseplate J-like central" evidence="3">
    <location>
        <begin position="204"/>
        <end position="276"/>
    </location>
</feature>
<evidence type="ECO:0000259" key="4">
    <source>
        <dbReference type="Pfam" id="PF26079"/>
    </source>
</evidence>
<dbReference type="PIRSF" id="PIRSF020481">
    <property type="entry name" value="BAP"/>
    <property type="match status" value="1"/>
</dbReference>
<evidence type="ECO:0000256" key="1">
    <source>
        <dbReference type="ARBA" id="ARBA00038087"/>
    </source>
</evidence>
<dbReference type="Pfam" id="PF26079">
    <property type="entry name" value="Baseplate_J_C"/>
    <property type="match status" value="1"/>
</dbReference>
<dbReference type="PANTHER" id="PTHR37829">
    <property type="entry name" value="PHAGE-LIKE ELEMENT PBSX PROTEIN XKDT"/>
    <property type="match status" value="1"/>
</dbReference>
<protein>
    <submittedName>
        <fullName evidence="5">Baseplate J family protein</fullName>
    </submittedName>
</protein>
<dbReference type="Proteomes" id="UP000007844">
    <property type="component" value="Chromosome"/>
</dbReference>
<organism evidence="5 6">
    <name type="scientific">Desulfocurvibacter africanus subsp. africanus str. Walvis Bay</name>
    <dbReference type="NCBI Taxonomy" id="690850"/>
    <lineage>
        <taxon>Bacteria</taxon>
        <taxon>Pseudomonadati</taxon>
        <taxon>Thermodesulfobacteriota</taxon>
        <taxon>Desulfovibrionia</taxon>
        <taxon>Desulfovibrionales</taxon>
        <taxon>Desulfovibrionaceae</taxon>
        <taxon>Desulfocurvibacter</taxon>
    </lineage>
</organism>
<sequence length="372" mass="39904">MNLKTLPAVSFCETDASKVRDAILLAHQEFTGRSLAPGAPERLFLEALAAIVVQQNVLIDLAGKRNLVALADGEYLDHIGVLSDVERLPAVPASVTLRFSRTQSQDFPVAIPAGTRATPDHVLVFETTAPAEIEANKFYVDVTARCWEAGTIGNGYVTGQINRLMDALLDVTAVTNTTESAGGCDEEDDEHFRERVVISPESFSTAGPAEAYVYWAKSASALVSDVSVHSPAPGRVEVRLLLAGGETPGPEILALVTEALTAEKRRPLTDSVEVLAPTPVPFDLEVTYWVNSEDKLALATIQAAVNAAVDEYVAWQVARLGRDLNPSELISRIRAAGAKRVEVASPVHSVLDPQQVARLGVRTVTYGGLEDE</sequence>
<dbReference type="eggNOG" id="COG3948">
    <property type="taxonomic scope" value="Bacteria"/>
</dbReference>
<evidence type="ECO:0000259" key="2">
    <source>
        <dbReference type="Pfam" id="PF04865"/>
    </source>
</evidence>
<evidence type="ECO:0000313" key="5">
    <source>
        <dbReference type="EMBL" id="EGJ51837.1"/>
    </source>
</evidence>
<keyword evidence="6" id="KW-1185">Reference proteome</keyword>
<gene>
    <name evidence="5" type="ORF">Desaf_3557</name>
</gene>
<dbReference type="KEGG" id="daf:Desaf_3557"/>
<dbReference type="InterPro" id="IPR058531">
    <property type="entry name" value="Baseplate_J_M"/>
</dbReference>
<feature type="domain" description="Baseplate J-like C-terminal" evidence="4">
    <location>
        <begin position="290"/>
        <end position="360"/>
    </location>
</feature>
<dbReference type="AlphaFoldDB" id="F3YY61"/>
<name>F3YY61_DESAF</name>
<evidence type="ECO:0000259" key="3">
    <source>
        <dbReference type="Pfam" id="PF26078"/>
    </source>
</evidence>